<dbReference type="EMBL" id="SRLO01001499">
    <property type="protein sequence ID" value="TNN37344.1"/>
    <property type="molecule type" value="Genomic_DNA"/>
</dbReference>
<dbReference type="PANTHER" id="PTHR21669:SF12">
    <property type="entry name" value="UBINUCLEIN-1"/>
    <property type="match status" value="1"/>
</dbReference>
<feature type="region of interest" description="Disordered" evidence="1">
    <location>
        <begin position="131"/>
        <end position="165"/>
    </location>
</feature>
<feature type="region of interest" description="Disordered" evidence="1">
    <location>
        <begin position="533"/>
        <end position="556"/>
    </location>
</feature>
<feature type="domain" description="Ubinuclein middle" evidence="2">
    <location>
        <begin position="171"/>
        <end position="388"/>
    </location>
</feature>
<accession>A0A4Z2F972</accession>
<dbReference type="GO" id="GO:0006325">
    <property type="term" value="P:chromatin organization"/>
    <property type="evidence" value="ECO:0007669"/>
    <property type="project" value="TreeGrafter"/>
</dbReference>
<gene>
    <name evidence="3" type="primary">UBN1_0</name>
    <name evidence="3" type="ORF">EYF80_052485</name>
</gene>
<evidence type="ECO:0000259" key="2">
    <source>
        <dbReference type="Pfam" id="PF14075"/>
    </source>
</evidence>
<feature type="compositionally biased region" description="Pro residues" evidence="1">
    <location>
        <begin position="146"/>
        <end position="160"/>
    </location>
</feature>
<feature type="compositionally biased region" description="Gly residues" evidence="1">
    <location>
        <begin position="314"/>
        <end position="328"/>
    </location>
</feature>
<organism evidence="3 4">
    <name type="scientific">Liparis tanakae</name>
    <name type="common">Tanaka's snailfish</name>
    <dbReference type="NCBI Taxonomy" id="230148"/>
    <lineage>
        <taxon>Eukaryota</taxon>
        <taxon>Metazoa</taxon>
        <taxon>Chordata</taxon>
        <taxon>Craniata</taxon>
        <taxon>Vertebrata</taxon>
        <taxon>Euteleostomi</taxon>
        <taxon>Actinopterygii</taxon>
        <taxon>Neopterygii</taxon>
        <taxon>Teleostei</taxon>
        <taxon>Neoteleostei</taxon>
        <taxon>Acanthomorphata</taxon>
        <taxon>Eupercaria</taxon>
        <taxon>Perciformes</taxon>
        <taxon>Cottioidei</taxon>
        <taxon>Cottales</taxon>
        <taxon>Liparidae</taxon>
        <taxon>Liparis</taxon>
    </lineage>
</organism>
<sequence>MKKRKKKMADGSLSVTSMLKKFQREKEKEWQKMAKAPEKNAAAAAVVPAIVFVPADAGGVPGLTDPLLSLIGSTDDHALIQAANAVDFDIDLDSLLDVTEQTSAAQPGAAAEAPLFRPKADEPMEAAAAAAALVRPPDPEADVRPPPRSAPIPPPPPPGAPASAAQCVVPLPEGLSPRLEVSIRKLLAVIKTSEGEKLKFFTPEINSALLDIELQCREQSVQLRSKVYTHLSAFLPCSRDTLLKRVKKLFLAHTEEPPDADDPLQKLKEAIGRAMPEQSASFRESCRLHELGRTARTTEEEKVEENLEEKGGRRGGTGGTGGAGGGGPKKSFRWNEEIRRGLCEVLRVRMESYSTRGSQEMELQLKSLLDNEVQPLWPKGWMQCRVLLRESRKMLSLFTPPPVKPARLEKRLTLAPPPSLKALPREADDVIIVSSSFAAPLCTEKKEAAAGAAVVKRPEVVVAVTAADAVSRTPAEADRPPLKAAPAPAQQSLLDLLADQALARVQPHMASQELLAAAVAKYKRSVRHWSFGADAKSPPLPPPPPQSSPVDFPLTHAPPPLLPVGDFARHMDAGHVLIISDDDDVAA</sequence>
<proteinExistence type="predicted"/>
<dbReference type="AlphaFoldDB" id="A0A4Z2F972"/>
<evidence type="ECO:0000313" key="3">
    <source>
        <dbReference type="EMBL" id="TNN37344.1"/>
    </source>
</evidence>
<evidence type="ECO:0000256" key="1">
    <source>
        <dbReference type="SAM" id="MobiDB-lite"/>
    </source>
</evidence>
<dbReference type="PANTHER" id="PTHR21669">
    <property type="entry name" value="CAPZ-INTERACTING PROTEIN AND RELATED PROTEINS"/>
    <property type="match status" value="1"/>
</dbReference>
<protein>
    <submittedName>
        <fullName evidence="3">Ubinuclein-1</fullName>
    </submittedName>
</protein>
<evidence type="ECO:0000313" key="4">
    <source>
        <dbReference type="Proteomes" id="UP000314294"/>
    </source>
</evidence>
<dbReference type="Pfam" id="PF14075">
    <property type="entry name" value="UBN_AB"/>
    <property type="match status" value="1"/>
</dbReference>
<keyword evidence="4" id="KW-1185">Reference proteome</keyword>
<feature type="compositionally biased region" description="Pro residues" evidence="1">
    <location>
        <begin position="538"/>
        <end position="547"/>
    </location>
</feature>
<dbReference type="InterPro" id="IPR026947">
    <property type="entry name" value="UBN_middle_dom"/>
</dbReference>
<dbReference type="Proteomes" id="UP000314294">
    <property type="component" value="Unassembled WGS sequence"/>
</dbReference>
<feature type="compositionally biased region" description="Basic and acidic residues" evidence="1">
    <location>
        <begin position="291"/>
        <end position="312"/>
    </location>
</feature>
<comment type="caution">
    <text evidence="3">The sequence shown here is derived from an EMBL/GenBank/DDBJ whole genome shotgun (WGS) entry which is preliminary data.</text>
</comment>
<reference evidence="3 4" key="1">
    <citation type="submission" date="2019-03" db="EMBL/GenBank/DDBJ databases">
        <title>First draft genome of Liparis tanakae, snailfish: a comprehensive survey of snailfish specific genes.</title>
        <authorList>
            <person name="Kim W."/>
            <person name="Song I."/>
            <person name="Jeong J.-H."/>
            <person name="Kim D."/>
            <person name="Kim S."/>
            <person name="Ryu S."/>
            <person name="Song J.Y."/>
            <person name="Lee S.K."/>
        </authorList>
    </citation>
    <scope>NUCLEOTIDE SEQUENCE [LARGE SCALE GENOMIC DNA]</scope>
    <source>
        <tissue evidence="3">Muscle</tissue>
    </source>
</reference>
<dbReference type="GO" id="GO:0005634">
    <property type="term" value="C:nucleus"/>
    <property type="evidence" value="ECO:0007669"/>
    <property type="project" value="TreeGrafter"/>
</dbReference>
<feature type="region of interest" description="Disordered" evidence="1">
    <location>
        <begin position="291"/>
        <end position="331"/>
    </location>
</feature>
<dbReference type="OrthoDB" id="68076at2759"/>
<name>A0A4Z2F972_9TELE</name>